<feature type="signal peptide" evidence="9">
    <location>
        <begin position="1"/>
        <end position="17"/>
    </location>
</feature>
<feature type="domain" description="ZP" evidence="10">
    <location>
        <begin position="1"/>
        <end position="186"/>
    </location>
</feature>
<evidence type="ECO:0000256" key="7">
    <source>
        <dbReference type="ARBA" id="ARBA00023136"/>
    </source>
</evidence>
<name>A0AA36GCZ1_CYLNA</name>
<comment type="caution">
    <text evidence="11">The sequence shown here is derived from an EMBL/GenBank/DDBJ whole genome shotgun (WGS) entry which is preliminary data.</text>
</comment>
<keyword evidence="2" id="KW-0193">Cuticle</keyword>
<keyword evidence="6" id="KW-1133">Transmembrane helix</keyword>
<keyword evidence="3" id="KW-1003">Cell membrane</keyword>
<proteinExistence type="predicted"/>
<evidence type="ECO:0000256" key="9">
    <source>
        <dbReference type="SAM" id="SignalP"/>
    </source>
</evidence>
<gene>
    <name evidence="11" type="ORF">CYNAS_LOCUS1445</name>
</gene>
<keyword evidence="4" id="KW-0812">Transmembrane</keyword>
<dbReference type="GO" id="GO:0042302">
    <property type="term" value="F:structural constituent of cuticle"/>
    <property type="evidence" value="ECO:0007669"/>
    <property type="project" value="UniProtKB-KW"/>
</dbReference>
<sequence>MIGSLALLLAAIPAIRTTVPIDNAIKGQPIISCGTRTVSIAIETANQFFGNVYVKLNPRGLVVDTTIVLMFHPIFMTQVDRAYHVQCNYMESNEQVTQSLDVSTQAPTELPRSAAAAGNRKPPTCKYEVLSKDKHGPPIVFATIGETVYHRWTCEADDNLQYCMTVHSCTADDGQGVGQQLIDERG</sequence>
<dbReference type="Pfam" id="PF25057">
    <property type="entry name" value="CUT_N"/>
    <property type="match status" value="1"/>
</dbReference>
<evidence type="ECO:0000256" key="5">
    <source>
        <dbReference type="ARBA" id="ARBA00022729"/>
    </source>
</evidence>
<reference evidence="11" key="1">
    <citation type="submission" date="2023-07" db="EMBL/GenBank/DDBJ databases">
        <authorList>
            <consortium name="CYATHOMIX"/>
        </authorList>
    </citation>
    <scope>NUCLEOTIDE SEQUENCE</scope>
    <source>
        <strain evidence="11">N/A</strain>
    </source>
</reference>
<evidence type="ECO:0000259" key="10">
    <source>
        <dbReference type="PROSITE" id="PS51034"/>
    </source>
</evidence>
<dbReference type="Proteomes" id="UP001176961">
    <property type="component" value="Unassembled WGS sequence"/>
</dbReference>
<comment type="subcellular location">
    <subcellularLocation>
        <location evidence="1">Cell membrane</location>
        <topology evidence="1">Single-pass type I membrane protein</topology>
    </subcellularLocation>
</comment>
<evidence type="ECO:0000256" key="3">
    <source>
        <dbReference type="ARBA" id="ARBA00022475"/>
    </source>
</evidence>
<dbReference type="InterPro" id="IPR051962">
    <property type="entry name" value="Cuticlin"/>
</dbReference>
<dbReference type="PROSITE" id="PS51034">
    <property type="entry name" value="ZP_2"/>
    <property type="match status" value="1"/>
</dbReference>
<evidence type="ECO:0000256" key="4">
    <source>
        <dbReference type="ARBA" id="ARBA00022692"/>
    </source>
</evidence>
<dbReference type="InterPro" id="IPR056953">
    <property type="entry name" value="CUT_N"/>
</dbReference>
<dbReference type="PANTHER" id="PTHR22907">
    <property type="entry name" value="GH04558P"/>
    <property type="match status" value="1"/>
</dbReference>
<keyword evidence="5 9" id="KW-0732">Signal</keyword>
<dbReference type="EMBL" id="CATQJL010000001">
    <property type="protein sequence ID" value="CAJ0589462.1"/>
    <property type="molecule type" value="Genomic_DNA"/>
</dbReference>
<evidence type="ECO:0000256" key="2">
    <source>
        <dbReference type="ARBA" id="ARBA00022460"/>
    </source>
</evidence>
<protein>
    <recommendedName>
        <fullName evidence="10">ZP domain-containing protein</fullName>
    </recommendedName>
</protein>
<evidence type="ECO:0000256" key="1">
    <source>
        <dbReference type="ARBA" id="ARBA00004251"/>
    </source>
</evidence>
<organism evidence="11 12">
    <name type="scientific">Cylicocyclus nassatus</name>
    <name type="common">Nematode worm</name>
    <dbReference type="NCBI Taxonomy" id="53992"/>
    <lineage>
        <taxon>Eukaryota</taxon>
        <taxon>Metazoa</taxon>
        <taxon>Ecdysozoa</taxon>
        <taxon>Nematoda</taxon>
        <taxon>Chromadorea</taxon>
        <taxon>Rhabditida</taxon>
        <taxon>Rhabditina</taxon>
        <taxon>Rhabditomorpha</taxon>
        <taxon>Strongyloidea</taxon>
        <taxon>Strongylidae</taxon>
        <taxon>Cylicocyclus</taxon>
    </lineage>
</organism>
<accession>A0AA36GCZ1</accession>
<feature type="chain" id="PRO_5041416015" description="ZP domain-containing protein" evidence="9">
    <location>
        <begin position="18"/>
        <end position="186"/>
    </location>
</feature>
<keyword evidence="12" id="KW-1185">Reference proteome</keyword>
<dbReference type="AlphaFoldDB" id="A0AA36GCZ1"/>
<keyword evidence="7" id="KW-0472">Membrane</keyword>
<evidence type="ECO:0000256" key="6">
    <source>
        <dbReference type="ARBA" id="ARBA00022989"/>
    </source>
</evidence>
<evidence type="ECO:0000313" key="12">
    <source>
        <dbReference type="Proteomes" id="UP001176961"/>
    </source>
</evidence>
<evidence type="ECO:0000256" key="8">
    <source>
        <dbReference type="SAM" id="MobiDB-lite"/>
    </source>
</evidence>
<dbReference type="InterPro" id="IPR001507">
    <property type="entry name" value="ZP_dom"/>
</dbReference>
<evidence type="ECO:0000313" key="11">
    <source>
        <dbReference type="EMBL" id="CAJ0589462.1"/>
    </source>
</evidence>
<dbReference type="InterPro" id="IPR057475">
    <property type="entry name" value="CUT_C"/>
</dbReference>
<dbReference type="PANTHER" id="PTHR22907:SF1">
    <property type="entry name" value="ZP DOMAIN-CONTAINING PROTEIN"/>
    <property type="match status" value="1"/>
</dbReference>
<feature type="region of interest" description="Disordered" evidence="8">
    <location>
        <begin position="101"/>
        <end position="121"/>
    </location>
</feature>
<dbReference type="Pfam" id="PF25301">
    <property type="entry name" value="CUT_C"/>
    <property type="match status" value="1"/>
</dbReference>
<dbReference type="GO" id="GO:0005886">
    <property type="term" value="C:plasma membrane"/>
    <property type="evidence" value="ECO:0007669"/>
    <property type="project" value="UniProtKB-SubCell"/>
</dbReference>
<dbReference type="SMART" id="SM00241">
    <property type="entry name" value="ZP"/>
    <property type="match status" value="1"/>
</dbReference>